<dbReference type="InterPro" id="IPR028998">
    <property type="entry name" value="RimP_C"/>
</dbReference>
<dbReference type="Gene3D" id="3.30.300.70">
    <property type="entry name" value="RimP-like superfamily, N-terminal"/>
    <property type="match status" value="1"/>
</dbReference>
<dbReference type="SUPFAM" id="SSF75420">
    <property type="entry name" value="YhbC-like, N-terminal domain"/>
    <property type="match status" value="1"/>
</dbReference>
<dbReference type="Pfam" id="PF17384">
    <property type="entry name" value="DUF150_C"/>
    <property type="match status" value="1"/>
</dbReference>
<gene>
    <name evidence="3" type="primary">rimP</name>
    <name evidence="6" type="ORF">IX84_09010</name>
</gene>
<comment type="similarity">
    <text evidence="3">Belongs to the RimP family.</text>
</comment>
<evidence type="ECO:0000259" key="4">
    <source>
        <dbReference type="Pfam" id="PF02576"/>
    </source>
</evidence>
<accession>A0A098S9M6</accession>
<dbReference type="HAMAP" id="MF_01077">
    <property type="entry name" value="RimP"/>
    <property type="match status" value="1"/>
</dbReference>
<dbReference type="CDD" id="cd01734">
    <property type="entry name" value="YlxS_C"/>
    <property type="match status" value="1"/>
</dbReference>
<reference evidence="6 7" key="1">
    <citation type="journal article" date="2014" name="Int. J. Syst. Evol. Microbiol.">
        <title>Phaeodactylibacter xiamenensis gen. nov., sp. nov., a member of the family Saprospiraceae isolated from the marine alga Phaeodactylum tricornutum.</title>
        <authorList>
            <person name="Chen Z.Jr."/>
            <person name="Lei X."/>
            <person name="Lai Q."/>
            <person name="Li Y."/>
            <person name="Zhang B."/>
            <person name="Zhang J."/>
            <person name="Zhang H."/>
            <person name="Yang L."/>
            <person name="Zheng W."/>
            <person name="Tian Y."/>
            <person name="Yu Z."/>
            <person name="Xu H.Jr."/>
            <person name="Zheng T."/>
        </authorList>
    </citation>
    <scope>NUCLEOTIDE SEQUENCE [LARGE SCALE GENOMIC DNA]</scope>
    <source>
        <strain evidence="6 7">KD52</strain>
    </source>
</reference>
<dbReference type="OrthoDB" id="9789702at2"/>
<protein>
    <recommendedName>
        <fullName evidence="3">Ribosome maturation factor RimP</fullName>
    </recommendedName>
</protein>
<dbReference type="GO" id="GO:0006412">
    <property type="term" value="P:translation"/>
    <property type="evidence" value="ECO:0007669"/>
    <property type="project" value="TreeGrafter"/>
</dbReference>
<feature type="domain" description="Ribosome maturation factor RimP N-terminal" evidence="4">
    <location>
        <begin position="24"/>
        <end position="80"/>
    </location>
</feature>
<dbReference type="RefSeq" id="WP_044218889.1">
    <property type="nucleotide sequence ID" value="NZ_CAKZLC010000086.1"/>
</dbReference>
<dbReference type="SUPFAM" id="SSF74942">
    <property type="entry name" value="YhbC-like, C-terminal domain"/>
    <property type="match status" value="1"/>
</dbReference>
<keyword evidence="7" id="KW-1185">Reference proteome</keyword>
<sequence>MVEDKIAALLEEKFREDAFADCFLVDLKLHAHNKLDVFLDSDFGITFEKCHKISRYLEQYLDEEQWLGEKYVLEVSSPGISRPLIMQRQYPRNIGRKVEVKLNDGDKRTGTLLEVEEDHIVLEEKVRVQEGKRKKTEVVETEISFSSIEHTKVKITF</sequence>
<dbReference type="GO" id="GO:0005829">
    <property type="term" value="C:cytosol"/>
    <property type="evidence" value="ECO:0007669"/>
    <property type="project" value="TreeGrafter"/>
</dbReference>
<evidence type="ECO:0000256" key="1">
    <source>
        <dbReference type="ARBA" id="ARBA00022490"/>
    </source>
</evidence>
<dbReference type="Proteomes" id="UP000029736">
    <property type="component" value="Unassembled WGS sequence"/>
</dbReference>
<comment type="subcellular location">
    <subcellularLocation>
        <location evidence="3">Cytoplasm</location>
    </subcellularLocation>
</comment>
<organism evidence="6 7">
    <name type="scientific">Phaeodactylibacter xiamenensis</name>
    <dbReference type="NCBI Taxonomy" id="1524460"/>
    <lineage>
        <taxon>Bacteria</taxon>
        <taxon>Pseudomonadati</taxon>
        <taxon>Bacteroidota</taxon>
        <taxon>Saprospiria</taxon>
        <taxon>Saprospirales</taxon>
        <taxon>Haliscomenobacteraceae</taxon>
        <taxon>Phaeodactylibacter</taxon>
    </lineage>
</organism>
<proteinExistence type="inferred from homology"/>
<evidence type="ECO:0000313" key="7">
    <source>
        <dbReference type="Proteomes" id="UP000029736"/>
    </source>
</evidence>
<dbReference type="InterPro" id="IPR028989">
    <property type="entry name" value="RimP_N"/>
</dbReference>
<evidence type="ECO:0000259" key="5">
    <source>
        <dbReference type="Pfam" id="PF17384"/>
    </source>
</evidence>
<dbReference type="NCBIfam" id="NF002531">
    <property type="entry name" value="PRK02001.1"/>
    <property type="match status" value="1"/>
</dbReference>
<dbReference type="AlphaFoldDB" id="A0A098S9M6"/>
<keyword evidence="2 3" id="KW-0690">Ribosome biogenesis</keyword>
<comment type="caution">
    <text evidence="6">The sequence shown here is derived from an EMBL/GenBank/DDBJ whole genome shotgun (WGS) entry which is preliminary data.</text>
</comment>
<evidence type="ECO:0000256" key="3">
    <source>
        <dbReference type="HAMAP-Rule" id="MF_01077"/>
    </source>
</evidence>
<dbReference type="PANTHER" id="PTHR33867:SF1">
    <property type="entry name" value="RIBOSOME MATURATION FACTOR RIMP"/>
    <property type="match status" value="1"/>
</dbReference>
<name>A0A098S9M6_9BACT</name>
<dbReference type="GO" id="GO:0000028">
    <property type="term" value="P:ribosomal small subunit assembly"/>
    <property type="evidence" value="ECO:0007669"/>
    <property type="project" value="TreeGrafter"/>
</dbReference>
<dbReference type="STRING" id="1524460.IX84_09010"/>
<dbReference type="EMBL" id="JPOS01000019">
    <property type="protein sequence ID" value="KGE88333.1"/>
    <property type="molecule type" value="Genomic_DNA"/>
</dbReference>
<keyword evidence="1 3" id="KW-0963">Cytoplasm</keyword>
<evidence type="ECO:0000256" key="2">
    <source>
        <dbReference type="ARBA" id="ARBA00022517"/>
    </source>
</evidence>
<dbReference type="InterPro" id="IPR003728">
    <property type="entry name" value="Ribosome_maturation_RimP"/>
</dbReference>
<evidence type="ECO:0000313" key="6">
    <source>
        <dbReference type="EMBL" id="KGE88333.1"/>
    </source>
</evidence>
<dbReference type="InterPro" id="IPR036847">
    <property type="entry name" value="RimP_C_sf"/>
</dbReference>
<dbReference type="Pfam" id="PF02576">
    <property type="entry name" value="RimP_N"/>
    <property type="match status" value="1"/>
</dbReference>
<dbReference type="InterPro" id="IPR035956">
    <property type="entry name" value="RimP_N_sf"/>
</dbReference>
<feature type="domain" description="Ribosome maturation factor RimP C-terminal" evidence="5">
    <location>
        <begin position="87"/>
        <end position="157"/>
    </location>
</feature>
<dbReference type="PANTHER" id="PTHR33867">
    <property type="entry name" value="RIBOSOME MATURATION FACTOR RIMP"/>
    <property type="match status" value="1"/>
</dbReference>
<comment type="function">
    <text evidence="3">Required for maturation of 30S ribosomal subunits.</text>
</comment>